<accession>A0AAN7BG45</accession>
<feature type="compositionally biased region" description="Low complexity" evidence="1">
    <location>
        <begin position="728"/>
        <end position="744"/>
    </location>
</feature>
<reference evidence="3" key="1">
    <citation type="journal article" date="2023" name="Mol. Phylogenet. Evol.">
        <title>Genome-scale phylogeny and comparative genomics of the fungal order Sordariales.</title>
        <authorList>
            <person name="Hensen N."/>
            <person name="Bonometti L."/>
            <person name="Westerberg I."/>
            <person name="Brannstrom I.O."/>
            <person name="Guillou S."/>
            <person name="Cros-Aarteil S."/>
            <person name="Calhoun S."/>
            <person name="Haridas S."/>
            <person name="Kuo A."/>
            <person name="Mondo S."/>
            <person name="Pangilinan J."/>
            <person name="Riley R."/>
            <person name="LaButti K."/>
            <person name="Andreopoulos B."/>
            <person name="Lipzen A."/>
            <person name="Chen C."/>
            <person name="Yan M."/>
            <person name="Daum C."/>
            <person name="Ng V."/>
            <person name="Clum A."/>
            <person name="Steindorff A."/>
            <person name="Ohm R.A."/>
            <person name="Martin F."/>
            <person name="Silar P."/>
            <person name="Natvig D.O."/>
            <person name="Lalanne C."/>
            <person name="Gautier V."/>
            <person name="Ament-Velasquez S.L."/>
            <person name="Kruys A."/>
            <person name="Hutchinson M.I."/>
            <person name="Powell A.J."/>
            <person name="Barry K."/>
            <person name="Miller A.N."/>
            <person name="Grigoriev I.V."/>
            <person name="Debuchy R."/>
            <person name="Gladieux P."/>
            <person name="Hiltunen Thoren M."/>
            <person name="Johannesson H."/>
        </authorList>
    </citation>
    <scope>NUCLEOTIDE SEQUENCE</scope>
    <source>
        <strain evidence="3">CBS 990.96</strain>
    </source>
</reference>
<proteinExistence type="predicted"/>
<dbReference type="GO" id="GO:0008017">
    <property type="term" value="F:microtubule binding"/>
    <property type="evidence" value="ECO:0007669"/>
    <property type="project" value="TreeGrafter"/>
</dbReference>
<protein>
    <recommendedName>
        <fullName evidence="2">GED domain-containing protein</fullName>
    </recommendedName>
</protein>
<dbReference type="InterPro" id="IPR022812">
    <property type="entry name" value="Dynamin"/>
</dbReference>
<dbReference type="PANTHER" id="PTHR11566:SF149">
    <property type="entry name" value="GTPASE, PUTATIVE (AFU_ORTHOLOGUE AFUA_6G11890)-RELATED"/>
    <property type="match status" value="1"/>
</dbReference>
<dbReference type="GO" id="GO:0005739">
    <property type="term" value="C:mitochondrion"/>
    <property type="evidence" value="ECO:0007669"/>
    <property type="project" value="TreeGrafter"/>
</dbReference>
<reference evidence="3" key="2">
    <citation type="submission" date="2023-05" db="EMBL/GenBank/DDBJ databases">
        <authorList>
            <consortium name="Lawrence Berkeley National Laboratory"/>
            <person name="Steindorff A."/>
            <person name="Hensen N."/>
            <person name="Bonometti L."/>
            <person name="Westerberg I."/>
            <person name="Brannstrom I.O."/>
            <person name="Guillou S."/>
            <person name="Cros-Aarteil S."/>
            <person name="Calhoun S."/>
            <person name="Haridas S."/>
            <person name="Kuo A."/>
            <person name="Mondo S."/>
            <person name="Pangilinan J."/>
            <person name="Riley R."/>
            <person name="Labutti K."/>
            <person name="Andreopoulos B."/>
            <person name="Lipzen A."/>
            <person name="Chen C."/>
            <person name="Yanf M."/>
            <person name="Daum C."/>
            <person name="Ng V."/>
            <person name="Clum A."/>
            <person name="Ohm R."/>
            <person name="Martin F."/>
            <person name="Silar P."/>
            <person name="Natvig D."/>
            <person name="Lalanne C."/>
            <person name="Gautier V."/>
            <person name="Ament-Velasquez S.L."/>
            <person name="Kruys A."/>
            <person name="Hutchinson M.I."/>
            <person name="Powell A.J."/>
            <person name="Barry K."/>
            <person name="Miller A.N."/>
            <person name="Grigoriev I.V."/>
            <person name="Debuchy R."/>
            <person name="Gladieux P."/>
            <person name="Thoren M.H."/>
            <person name="Johannesson H."/>
        </authorList>
    </citation>
    <scope>NUCLEOTIDE SEQUENCE</scope>
    <source>
        <strain evidence="3">CBS 990.96</strain>
    </source>
</reference>
<dbReference type="GO" id="GO:0048312">
    <property type="term" value="P:intracellular distribution of mitochondria"/>
    <property type="evidence" value="ECO:0007669"/>
    <property type="project" value="TreeGrafter"/>
</dbReference>
<dbReference type="GO" id="GO:0005525">
    <property type="term" value="F:GTP binding"/>
    <property type="evidence" value="ECO:0007669"/>
    <property type="project" value="InterPro"/>
</dbReference>
<feature type="compositionally biased region" description="Low complexity" evidence="1">
    <location>
        <begin position="950"/>
        <end position="964"/>
    </location>
</feature>
<dbReference type="Gene3D" id="3.40.50.300">
    <property type="entry name" value="P-loop containing nucleotide triphosphate hydrolases"/>
    <property type="match status" value="1"/>
</dbReference>
<dbReference type="PANTHER" id="PTHR11566">
    <property type="entry name" value="DYNAMIN"/>
    <property type="match status" value="1"/>
</dbReference>
<dbReference type="GO" id="GO:0003924">
    <property type="term" value="F:GTPase activity"/>
    <property type="evidence" value="ECO:0007669"/>
    <property type="project" value="InterPro"/>
</dbReference>
<name>A0AAN7BG45_9PEZI</name>
<dbReference type="InterPro" id="IPR001401">
    <property type="entry name" value="Dynamin_GTPase"/>
</dbReference>
<dbReference type="GO" id="GO:0016020">
    <property type="term" value="C:membrane"/>
    <property type="evidence" value="ECO:0007669"/>
    <property type="project" value="TreeGrafter"/>
</dbReference>
<gene>
    <name evidence="3" type="ORF">QBC38DRAFT_488820</name>
</gene>
<feature type="domain" description="GED" evidence="2">
    <location>
        <begin position="619"/>
        <end position="704"/>
    </location>
</feature>
<sequence length="1089" mass="117546">MPPSRTQLKSGRDSTMRVHVNLSSSPGLDNKQQPVSLRDIIDRLDDIKLSKPVAVPRILLVGSTFEANRAVLSAISGIPFPTADRLRSSFPTELFLKHAEQTELHVTAQNHSVDGFSKTGFSKDSLPEIIDEVKGRMLGGARDKTASQILHIEISGPDLPDLALVDMPSLALFESEAEETAKELSEKYLRDNHNIILAIISAEDASTLATKILNQVQEFDPNSLRTLGVMIKIEKTDNSAPDSWALRTAQNRSPTGSLLLGWHILPTYPDRDSLGTNFNEEEVNSEQINHGHWSAIQPENRGVANLHTRLEHLLLQSIRHKIPSAISQIEQLVGQHKSRLTGLGDYRKYLNKIVSSYHKLAHEALQGNYTDPFFGRLYSDLSDSSYEDRRVKKFRALVKDLNRAFSQVMSTKGHRRHIICEYEDNHDQDGGDREEAPHTPNHLSPLVELYNIEEPDSVLIRDLERELQMIAPEHEGTNFTNSVRDTLALRLFRDQIQPWETIANCHIELVTHFAHRFVESLLLHATGCDTKAGNALVKDYVDPYFERKGVELKGKLDELLYHYHHGYDLQNLYGSQTELADGPRGRRGTGDGHTRLLSVRAHSEDPVSSGHGEIEGFGVSKTVENMQKYYDNALRVFIDNVAVLAVENCLIRDIPSILSLDTVSDITDKDLQKLSAESRDQLKDKLNKLEKALVACQGLHPRRSTLFARDLTLLRPPSVAPKTNLAKSSRASPSPAPSATASTPLGPVPAASDPTAEAPSTASVPIAKISPPGPSGDTTSAISDTTETDSKRPRTSAKMHTAAPTAPASKVASPVPSSQTFAADRKDGTHVASTTTGTGGGLFGGSMHQTGETIRATTTGTGGGLFGGAPSIYATAATTGTLSGDGRATGSLFGAAPIPVVAPPPGLSLFAAAGSTVPAPRPASSLFGSHLASTAAGTGTTSGGLFGNRSSAAPPTDSPATGTGTTSGGLFGNRNIVAPPPSSTSLYESSTISTANDTGGFSFRESPKPNLQKCGEASKCPGSIFRNKFGGVSLHVFDMYTDKEPNNSAMNNRYQNITVSLDEAGKWSSDEMRLADYENGFVKSMTFGS</sequence>
<dbReference type="GO" id="GO:0006897">
    <property type="term" value="P:endocytosis"/>
    <property type="evidence" value="ECO:0007669"/>
    <property type="project" value="TreeGrafter"/>
</dbReference>
<comment type="caution">
    <text evidence="3">The sequence shown here is derived from an EMBL/GenBank/DDBJ whole genome shotgun (WGS) entry which is preliminary data.</text>
</comment>
<dbReference type="PRINTS" id="PR00195">
    <property type="entry name" value="DYNAMIN"/>
</dbReference>
<evidence type="ECO:0000313" key="3">
    <source>
        <dbReference type="EMBL" id="KAK4222894.1"/>
    </source>
</evidence>
<feature type="compositionally biased region" description="Low complexity" evidence="1">
    <location>
        <begin position="801"/>
        <end position="818"/>
    </location>
</feature>
<evidence type="ECO:0000259" key="2">
    <source>
        <dbReference type="PROSITE" id="PS51388"/>
    </source>
</evidence>
<dbReference type="InterPro" id="IPR045063">
    <property type="entry name" value="Dynamin_N"/>
</dbReference>
<dbReference type="EMBL" id="MU865449">
    <property type="protein sequence ID" value="KAK4222894.1"/>
    <property type="molecule type" value="Genomic_DNA"/>
</dbReference>
<dbReference type="InterPro" id="IPR027417">
    <property type="entry name" value="P-loop_NTPase"/>
</dbReference>
<organism evidence="3 4">
    <name type="scientific">Podospora fimiseda</name>
    <dbReference type="NCBI Taxonomy" id="252190"/>
    <lineage>
        <taxon>Eukaryota</taxon>
        <taxon>Fungi</taxon>
        <taxon>Dikarya</taxon>
        <taxon>Ascomycota</taxon>
        <taxon>Pezizomycotina</taxon>
        <taxon>Sordariomycetes</taxon>
        <taxon>Sordariomycetidae</taxon>
        <taxon>Sordariales</taxon>
        <taxon>Podosporaceae</taxon>
        <taxon>Podospora</taxon>
    </lineage>
</organism>
<dbReference type="Proteomes" id="UP001301958">
    <property type="component" value="Unassembled WGS sequence"/>
</dbReference>
<evidence type="ECO:0000313" key="4">
    <source>
        <dbReference type="Proteomes" id="UP001301958"/>
    </source>
</evidence>
<feature type="compositionally biased region" description="Polar residues" evidence="1">
    <location>
        <begin position="776"/>
        <end position="785"/>
    </location>
</feature>
<dbReference type="GO" id="GO:0016559">
    <property type="term" value="P:peroxisome fission"/>
    <property type="evidence" value="ECO:0007669"/>
    <property type="project" value="TreeGrafter"/>
</dbReference>
<dbReference type="GO" id="GO:0000266">
    <property type="term" value="P:mitochondrial fission"/>
    <property type="evidence" value="ECO:0007669"/>
    <property type="project" value="TreeGrafter"/>
</dbReference>
<dbReference type="InterPro" id="IPR020850">
    <property type="entry name" value="GED_dom"/>
</dbReference>
<dbReference type="AlphaFoldDB" id="A0AAN7BG45"/>
<dbReference type="SUPFAM" id="SSF52540">
    <property type="entry name" value="P-loop containing nucleoside triphosphate hydrolases"/>
    <property type="match status" value="1"/>
</dbReference>
<keyword evidence="4" id="KW-1185">Reference proteome</keyword>
<dbReference type="PROSITE" id="PS51388">
    <property type="entry name" value="GED"/>
    <property type="match status" value="1"/>
</dbReference>
<dbReference type="SMART" id="SM00053">
    <property type="entry name" value="DYNc"/>
    <property type="match status" value="1"/>
</dbReference>
<dbReference type="Pfam" id="PF00350">
    <property type="entry name" value="Dynamin_N"/>
    <property type="match status" value="1"/>
</dbReference>
<feature type="region of interest" description="Disordered" evidence="1">
    <location>
        <begin position="718"/>
        <end position="848"/>
    </location>
</feature>
<feature type="region of interest" description="Disordered" evidence="1">
    <location>
        <begin position="940"/>
        <end position="991"/>
    </location>
</feature>
<evidence type="ECO:0000256" key="1">
    <source>
        <dbReference type="SAM" id="MobiDB-lite"/>
    </source>
</evidence>
<dbReference type="GO" id="GO:0005874">
    <property type="term" value="C:microtubule"/>
    <property type="evidence" value="ECO:0007669"/>
    <property type="project" value="TreeGrafter"/>
</dbReference>